<dbReference type="Proteomes" id="UP000318478">
    <property type="component" value="Unassembled WGS sequence"/>
</dbReference>
<evidence type="ECO:0008006" key="3">
    <source>
        <dbReference type="Google" id="ProtNLM"/>
    </source>
</evidence>
<sequence>MHNKKHASETSHQNLRSKLQIAKQISSYTAAAGLGAFAFGESVDAAIVYTDVPDIVVNQDSPTGGYFDMDGDGVDDFRFRFNNGGGGLARIRFQGVAPSADLSNSPAKGSTYYVRSFELGDLIGPGTPEANNNGIVTSNLSNFGNPTDPQFAGIKLDIGGATHFGWVRVKTEPVDLSTGYGVAPLTGTIFDWAFESEPDTPIAAGATPEPSSLALLAAGVGALIGASRSRSS</sequence>
<reference evidence="1 2" key="1">
    <citation type="submission" date="2019-02" db="EMBL/GenBank/DDBJ databases">
        <title>Deep-cultivation of Planctomycetes and their phenomic and genomic characterization uncovers novel biology.</title>
        <authorList>
            <person name="Wiegand S."/>
            <person name="Jogler M."/>
            <person name="Boedeker C."/>
            <person name="Pinto D."/>
            <person name="Vollmers J."/>
            <person name="Rivas-Marin E."/>
            <person name="Kohn T."/>
            <person name="Peeters S.H."/>
            <person name="Heuer A."/>
            <person name="Rast P."/>
            <person name="Oberbeckmann S."/>
            <person name="Bunk B."/>
            <person name="Jeske O."/>
            <person name="Meyerdierks A."/>
            <person name="Storesund J.E."/>
            <person name="Kallscheuer N."/>
            <person name="Luecker S."/>
            <person name="Lage O.M."/>
            <person name="Pohl T."/>
            <person name="Merkel B.J."/>
            <person name="Hornburger P."/>
            <person name="Mueller R.-W."/>
            <person name="Bruemmer F."/>
            <person name="Labrenz M."/>
            <person name="Spormann A.M."/>
            <person name="Op Den Camp H."/>
            <person name="Overmann J."/>
            <person name="Amann R."/>
            <person name="Jetten M.S.M."/>
            <person name="Mascher T."/>
            <person name="Medema M.H."/>
            <person name="Devos D.P."/>
            <person name="Kaster A.-K."/>
            <person name="Ovreas L."/>
            <person name="Rohde M."/>
            <person name="Galperin M.Y."/>
            <person name="Jogler C."/>
        </authorList>
    </citation>
    <scope>NUCLEOTIDE SEQUENCE [LARGE SCALE GENOMIC DNA]</scope>
    <source>
        <strain evidence="1 2">Pla123a</strain>
    </source>
</reference>
<evidence type="ECO:0000313" key="1">
    <source>
        <dbReference type="EMBL" id="TWT74527.1"/>
    </source>
</evidence>
<accession>A0A5C5YFP3</accession>
<dbReference type="AlphaFoldDB" id="A0A5C5YFP3"/>
<evidence type="ECO:0000313" key="2">
    <source>
        <dbReference type="Proteomes" id="UP000318478"/>
    </source>
</evidence>
<comment type="caution">
    <text evidence="1">The sequence shown here is derived from an EMBL/GenBank/DDBJ whole genome shotgun (WGS) entry which is preliminary data.</text>
</comment>
<dbReference type="RefSeq" id="WP_146588972.1">
    <property type="nucleotide sequence ID" value="NZ_SJPO01000008.1"/>
</dbReference>
<organism evidence="1 2">
    <name type="scientific">Posidoniimonas polymericola</name>
    <dbReference type="NCBI Taxonomy" id="2528002"/>
    <lineage>
        <taxon>Bacteria</taxon>
        <taxon>Pseudomonadati</taxon>
        <taxon>Planctomycetota</taxon>
        <taxon>Planctomycetia</taxon>
        <taxon>Pirellulales</taxon>
        <taxon>Lacipirellulaceae</taxon>
        <taxon>Posidoniimonas</taxon>
    </lineage>
</organism>
<name>A0A5C5YFP3_9BACT</name>
<dbReference type="EMBL" id="SJPO01000008">
    <property type="protein sequence ID" value="TWT74527.1"/>
    <property type="molecule type" value="Genomic_DNA"/>
</dbReference>
<proteinExistence type="predicted"/>
<keyword evidence="2" id="KW-1185">Reference proteome</keyword>
<dbReference type="NCBIfam" id="TIGR02595">
    <property type="entry name" value="PEP_CTERM"/>
    <property type="match status" value="1"/>
</dbReference>
<gene>
    <name evidence="1" type="ORF">Pla123a_33500</name>
</gene>
<dbReference type="OrthoDB" id="264607at2"/>
<dbReference type="InterPro" id="IPR013424">
    <property type="entry name" value="Ice-binding_C"/>
</dbReference>
<protein>
    <recommendedName>
        <fullName evidence="3">PEP-CTERM protein-sorting domain-containing protein</fullName>
    </recommendedName>
</protein>